<dbReference type="EC" id="2.7.8.5" evidence="4"/>
<evidence type="ECO:0000256" key="3">
    <source>
        <dbReference type="SAM" id="Phobius"/>
    </source>
</evidence>
<accession>A0ABS4FU76</accession>
<reference evidence="4 5" key="1">
    <citation type="submission" date="2021-03" db="EMBL/GenBank/DDBJ databases">
        <title>Genomic Encyclopedia of Type Strains, Phase IV (KMG-IV): sequencing the most valuable type-strain genomes for metagenomic binning, comparative biology and taxonomic classification.</title>
        <authorList>
            <person name="Goeker M."/>
        </authorList>
    </citation>
    <scope>NUCLEOTIDE SEQUENCE [LARGE SCALE GENOMIC DNA]</scope>
    <source>
        <strain evidence="4 5">DSM 14349</strain>
    </source>
</reference>
<dbReference type="InterPro" id="IPR048254">
    <property type="entry name" value="CDP_ALCOHOL_P_TRANSF_CS"/>
</dbReference>
<name>A0ABS4FU76_9BACL</name>
<keyword evidence="5" id="KW-1185">Reference proteome</keyword>
<comment type="caution">
    <text evidence="4">The sequence shown here is derived from an EMBL/GenBank/DDBJ whole genome shotgun (WGS) entry which is preliminary data.</text>
</comment>
<comment type="similarity">
    <text evidence="2">Belongs to the CDP-alcohol phosphatidyltransferase class-I family.</text>
</comment>
<proteinExistence type="inferred from homology"/>
<dbReference type="InterPro" id="IPR043130">
    <property type="entry name" value="CDP-OH_PTrfase_TM_dom"/>
</dbReference>
<evidence type="ECO:0000256" key="1">
    <source>
        <dbReference type="ARBA" id="ARBA00022679"/>
    </source>
</evidence>
<dbReference type="PROSITE" id="PS00379">
    <property type="entry name" value="CDP_ALCOHOL_P_TRANSF"/>
    <property type="match status" value="1"/>
</dbReference>
<dbReference type="Pfam" id="PF01066">
    <property type="entry name" value="CDP-OH_P_transf"/>
    <property type="match status" value="1"/>
</dbReference>
<keyword evidence="3" id="KW-0472">Membrane</keyword>
<keyword evidence="1 2" id="KW-0808">Transferase</keyword>
<evidence type="ECO:0000313" key="4">
    <source>
        <dbReference type="EMBL" id="MBP1906125.1"/>
    </source>
</evidence>
<feature type="transmembrane region" description="Helical" evidence="3">
    <location>
        <begin position="88"/>
        <end position="107"/>
    </location>
</feature>
<organism evidence="4 5">
    <name type="scientific">Paenibacillus turicensis</name>
    <dbReference type="NCBI Taxonomy" id="160487"/>
    <lineage>
        <taxon>Bacteria</taxon>
        <taxon>Bacillati</taxon>
        <taxon>Bacillota</taxon>
        <taxon>Bacilli</taxon>
        <taxon>Bacillales</taxon>
        <taxon>Paenibacillaceae</taxon>
        <taxon>Paenibacillus</taxon>
    </lineage>
</organism>
<dbReference type="EMBL" id="JAGGKG010000013">
    <property type="protein sequence ID" value="MBP1906125.1"/>
    <property type="molecule type" value="Genomic_DNA"/>
</dbReference>
<sequence>MYNDYKYIPNALCVLRIILSGIMLFLIKDSTPFLALYILCGLSDFADGLLARGLKCETELGAKLDSLADLCFFGILCYALAFHIPMNLFIICSVVVIIVIRLLNFILTKIKFKQFAVIHTYLNKCSGFLLFMLYPILLYGSSFITTASLYTVILISLLSSLEEWLIILKIRRYNINLKSIFLISTNETAN</sequence>
<dbReference type="GO" id="GO:0008444">
    <property type="term" value="F:CDP-diacylglycerol-glycerol-3-phosphate 3-phosphatidyltransferase activity"/>
    <property type="evidence" value="ECO:0007669"/>
    <property type="project" value="UniProtKB-EC"/>
</dbReference>
<gene>
    <name evidence="4" type="ORF">J2Z32_002774</name>
</gene>
<keyword evidence="3" id="KW-1133">Transmembrane helix</keyword>
<evidence type="ECO:0000256" key="2">
    <source>
        <dbReference type="RuleBase" id="RU003750"/>
    </source>
</evidence>
<dbReference type="RefSeq" id="WP_210089732.1">
    <property type="nucleotide sequence ID" value="NZ_JAGGKG010000013.1"/>
</dbReference>
<feature type="transmembrane region" description="Helical" evidence="3">
    <location>
        <begin position="7"/>
        <end position="27"/>
    </location>
</feature>
<feature type="transmembrane region" description="Helical" evidence="3">
    <location>
        <begin position="150"/>
        <end position="168"/>
    </location>
</feature>
<dbReference type="Proteomes" id="UP001519272">
    <property type="component" value="Unassembled WGS sequence"/>
</dbReference>
<protein>
    <submittedName>
        <fullName evidence="4">CDP-diacylglycerol--glycerol-3-phosphate 3-phosphatidyltransferase</fullName>
        <ecNumber evidence="4">2.7.8.5</ecNumber>
    </submittedName>
</protein>
<evidence type="ECO:0000313" key="5">
    <source>
        <dbReference type="Proteomes" id="UP001519272"/>
    </source>
</evidence>
<dbReference type="Gene3D" id="1.20.120.1760">
    <property type="match status" value="1"/>
</dbReference>
<keyword evidence="3" id="KW-0812">Transmembrane</keyword>
<dbReference type="InterPro" id="IPR000462">
    <property type="entry name" value="CDP-OH_P_trans"/>
</dbReference>